<proteinExistence type="inferred from homology"/>
<feature type="domain" description="RNA polymerase sigma factor 70 region 4 type 2" evidence="7">
    <location>
        <begin position="117"/>
        <end position="168"/>
    </location>
</feature>
<dbReference type="EMBL" id="JAGGLG010000014">
    <property type="protein sequence ID" value="MBP2018508.1"/>
    <property type="molecule type" value="Genomic_DNA"/>
</dbReference>
<gene>
    <name evidence="8" type="ORF">J2Z79_001923</name>
</gene>
<dbReference type="RefSeq" id="WP_209466639.1">
    <property type="nucleotide sequence ID" value="NZ_JAGGLG010000014.1"/>
</dbReference>
<comment type="similarity">
    <text evidence="1">Belongs to the sigma-70 factor family. ECF subfamily.</text>
</comment>
<evidence type="ECO:0000256" key="3">
    <source>
        <dbReference type="ARBA" id="ARBA00023082"/>
    </source>
</evidence>
<keyword evidence="5" id="KW-0804">Transcription</keyword>
<keyword evidence="3" id="KW-0731">Sigma factor</keyword>
<evidence type="ECO:0000313" key="9">
    <source>
        <dbReference type="Proteomes" id="UP001519289"/>
    </source>
</evidence>
<dbReference type="Gene3D" id="1.10.1740.10">
    <property type="match status" value="1"/>
</dbReference>
<dbReference type="InterPro" id="IPR013249">
    <property type="entry name" value="RNA_pol_sigma70_r4_t2"/>
</dbReference>
<dbReference type="InterPro" id="IPR013324">
    <property type="entry name" value="RNA_pol_sigma_r3/r4-like"/>
</dbReference>
<dbReference type="Gene3D" id="1.10.10.10">
    <property type="entry name" value="Winged helix-like DNA-binding domain superfamily/Winged helix DNA-binding domain"/>
    <property type="match status" value="1"/>
</dbReference>
<dbReference type="InterPro" id="IPR039425">
    <property type="entry name" value="RNA_pol_sigma-70-like"/>
</dbReference>
<keyword evidence="4" id="KW-0238">DNA-binding</keyword>
<dbReference type="SUPFAM" id="SSF88946">
    <property type="entry name" value="Sigma2 domain of RNA polymerase sigma factors"/>
    <property type="match status" value="1"/>
</dbReference>
<evidence type="ECO:0000256" key="5">
    <source>
        <dbReference type="ARBA" id="ARBA00023163"/>
    </source>
</evidence>
<dbReference type="SUPFAM" id="SSF88659">
    <property type="entry name" value="Sigma3 and sigma4 domains of RNA polymerase sigma factors"/>
    <property type="match status" value="1"/>
</dbReference>
<reference evidence="8 9" key="1">
    <citation type="submission" date="2021-03" db="EMBL/GenBank/DDBJ databases">
        <title>Genomic Encyclopedia of Type Strains, Phase IV (KMG-IV): sequencing the most valuable type-strain genomes for metagenomic binning, comparative biology and taxonomic classification.</title>
        <authorList>
            <person name="Goeker M."/>
        </authorList>
    </citation>
    <scope>NUCLEOTIDE SEQUENCE [LARGE SCALE GENOMIC DNA]</scope>
    <source>
        <strain evidence="8 9">DSM 27138</strain>
    </source>
</reference>
<evidence type="ECO:0000259" key="6">
    <source>
        <dbReference type="Pfam" id="PF04542"/>
    </source>
</evidence>
<comment type="caution">
    <text evidence="8">The sequence shown here is derived from an EMBL/GenBank/DDBJ whole genome shotgun (WGS) entry which is preliminary data.</text>
</comment>
<dbReference type="NCBIfam" id="TIGR02937">
    <property type="entry name" value="sigma70-ECF"/>
    <property type="match status" value="1"/>
</dbReference>
<dbReference type="InterPro" id="IPR014284">
    <property type="entry name" value="RNA_pol_sigma-70_dom"/>
</dbReference>
<dbReference type="Pfam" id="PF04542">
    <property type="entry name" value="Sigma70_r2"/>
    <property type="match status" value="1"/>
</dbReference>
<dbReference type="Proteomes" id="UP001519289">
    <property type="component" value="Unassembled WGS sequence"/>
</dbReference>
<name>A0ABS4JSK2_9FIRM</name>
<dbReference type="PANTHER" id="PTHR43133:SF52">
    <property type="entry name" value="ECF RNA POLYMERASE SIGMA FACTOR SIGL"/>
    <property type="match status" value="1"/>
</dbReference>
<dbReference type="Pfam" id="PF08281">
    <property type="entry name" value="Sigma70_r4_2"/>
    <property type="match status" value="1"/>
</dbReference>
<evidence type="ECO:0000313" key="8">
    <source>
        <dbReference type="EMBL" id="MBP2018508.1"/>
    </source>
</evidence>
<organism evidence="8 9">
    <name type="scientific">Symbiobacterium terraclitae</name>
    <dbReference type="NCBI Taxonomy" id="557451"/>
    <lineage>
        <taxon>Bacteria</taxon>
        <taxon>Bacillati</taxon>
        <taxon>Bacillota</taxon>
        <taxon>Clostridia</taxon>
        <taxon>Eubacteriales</taxon>
        <taxon>Symbiobacteriaceae</taxon>
        <taxon>Symbiobacterium</taxon>
    </lineage>
</organism>
<evidence type="ECO:0000256" key="1">
    <source>
        <dbReference type="ARBA" id="ARBA00010641"/>
    </source>
</evidence>
<accession>A0ABS4JSK2</accession>
<dbReference type="InterPro" id="IPR013325">
    <property type="entry name" value="RNA_pol_sigma_r2"/>
</dbReference>
<evidence type="ECO:0000259" key="7">
    <source>
        <dbReference type="Pfam" id="PF08281"/>
    </source>
</evidence>
<evidence type="ECO:0000256" key="2">
    <source>
        <dbReference type="ARBA" id="ARBA00023015"/>
    </source>
</evidence>
<feature type="domain" description="RNA polymerase sigma-70 region 2" evidence="6">
    <location>
        <begin position="22"/>
        <end position="90"/>
    </location>
</feature>
<protein>
    <submittedName>
        <fullName evidence="8">RNA polymerase sigma-70 factor (ECF subfamily)</fullName>
    </submittedName>
</protein>
<dbReference type="InterPro" id="IPR007627">
    <property type="entry name" value="RNA_pol_sigma70_r2"/>
</dbReference>
<dbReference type="InterPro" id="IPR036388">
    <property type="entry name" value="WH-like_DNA-bd_sf"/>
</dbReference>
<evidence type="ECO:0000256" key="4">
    <source>
        <dbReference type="ARBA" id="ARBA00023125"/>
    </source>
</evidence>
<keyword evidence="9" id="KW-1185">Reference proteome</keyword>
<dbReference type="PANTHER" id="PTHR43133">
    <property type="entry name" value="RNA POLYMERASE ECF-TYPE SIGMA FACTO"/>
    <property type="match status" value="1"/>
</dbReference>
<sequence>MIRDEELCRQVQEGNEAALEALVHRYHRPVFAYLFRLTAHRQTAEDLTQETFTRLLTHIHTYRFPRPFRPWLYTIAHNLYRDHVKAADRRSLPTDEPERVRPSPVVDISEQIAEQAALSQALRSLDEGERAVLLLRFFHGLTSAEAAEVVGVPAGTVRSRLSRAVRKLRDLLDPSHAQAGRSEVR</sequence>
<dbReference type="CDD" id="cd06171">
    <property type="entry name" value="Sigma70_r4"/>
    <property type="match status" value="1"/>
</dbReference>
<keyword evidence="2" id="KW-0805">Transcription regulation</keyword>